<dbReference type="InterPro" id="IPR001789">
    <property type="entry name" value="Sig_transdc_resp-reg_receiver"/>
</dbReference>
<name>A0A8J6ZKF3_DESMC</name>
<feature type="modified residue" description="4-aspartylphosphate" evidence="1">
    <location>
        <position position="144"/>
    </location>
</feature>
<dbReference type="PROSITE" id="PS51832">
    <property type="entry name" value="HD_GYP"/>
    <property type="match status" value="1"/>
</dbReference>
<evidence type="ECO:0000256" key="1">
    <source>
        <dbReference type="PROSITE-ProRule" id="PRU00169"/>
    </source>
</evidence>
<dbReference type="SUPFAM" id="SSF52172">
    <property type="entry name" value="CheY-like"/>
    <property type="match status" value="1"/>
</dbReference>
<dbReference type="CDD" id="cd00077">
    <property type="entry name" value="HDc"/>
    <property type="match status" value="1"/>
</dbReference>
<protein>
    <submittedName>
        <fullName evidence="4">Two-component system response regulator</fullName>
    </submittedName>
</protein>
<evidence type="ECO:0000259" key="3">
    <source>
        <dbReference type="PROSITE" id="PS51832"/>
    </source>
</evidence>
<dbReference type="GO" id="GO:0000160">
    <property type="term" value="P:phosphorelay signal transduction system"/>
    <property type="evidence" value="ECO:0007669"/>
    <property type="project" value="InterPro"/>
</dbReference>
<dbReference type="EMBL" id="JADEXS010000060">
    <property type="protein sequence ID" value="MBE9022137.1"/>
    <property type="molecule type" value="Genomic_DNA"/>
</dbReference>
<dbReference type="SUPFAM" id="SSF109604">
    <property type="entry name" value="HD-domain/PDEase-like"/>
    <property type="match status" value="1"/>
</dbReference>
<evidence type="ECO:0000313" key="4">
    <source>
        <dbReference type="EMBL" id="MBE9022137.1"/>
    </source>
</evidence>
<dbReference type="InterPro" id="IPR003607">
    <property type="entry name" value="HD/PDEase_dom"/>
</dbReference>
<keyword evidence="5" id="KW-1185">Reference proteome</keyword>
<evidence type="ECO:0000313" key="5">
    <source>
        <dbReference type="Proteomes" id="UP000622533"/>
    </source>
</evidence>
<gene>
    <name evidence="4" type="ORF">IQ276_06735</name>
</gene>
<proteinExistence type="predicted"/>
<accession>A0A8J6ZKF3</accession>
<comment type="caution">
    <text evidence="4">The sequence shown here is derived from an EMBL/GenBank/DDBJ whole genome shotgun (WGS) entry which is preliminary data.</text>
</comment>
<sequence>MIQWESNHRGFTEEIVDGSNPLSAVKSIGSNHAIGSQNLEGYSLGLSQEDLMLEDNQAVSSWMKSDVNSNQDSLVSKTLQAKGSKVNGFDLDPPKVLVVDDHAASRMTAVALLGMEGYEVIEADSGSIVVGLVTQKQPDLILLDVMMPGMDGFEVCQLLKQDEQTRLIPVIFITALNDRRSRIRGIEVGGDDFLTKPFDRVELAARVKSLVRQKRLNEDLDHAEQVLFSIAMSIESRDPNTGGHCERLVKLGQAFGEYLNLSRYQIRDLMWGGYLHDIGKVGIPDAVLLKKGQLTPEDWQIMRQHVLIGEKICQPLRSMRGVIPIIRHHHERWDGSGYPDRLKGDDIPYLAQIFQLIDIYDALTSERPYKEALTTEEALSVMLKEADSGWRNPKLVEQFTEFICFYQKKQKEWEVENRE</sequence>
<dbReference type="InterPro" id="IPR052020">
    <property type="entry name" value="Cyclic_di-GMP/3'3'-cGAMP_PDE"/>
</dbReference>
<dbReference type="Proteomes" id="UP000622533">
    <property type="component" value="Unassembled WGS sequence"/>
</dbReference>
<dbReference type="InterPro" id="IPR011006">
    <property type="entry name" value="CheY-like_superfamily"/>
</dbReference>
<dbReference type="CDD" id="cd17538">
    <property type="entry name" value="REC_D1_PleD-like"/>
    <property type="match status" value="1"/>
</dbReference>
<dbReference type="PANTHER" id="PTHR45228:SF1">
    <property type="entry name" value="CYCLIC DI-GMP PHOSPHODIESTERASE TM_0186"/>
    <property type="match status" value="1"/>
</dbReference>
<dbReference type="Pfam" id="PF00072">
    <property type="entry name" value="Response_reg"/>
    <property type="match status" value="1"/>
</dbReference>
<keyword evidence="1" id="KW-0597">Phosphoprotein</keyword>
<organism evidence="4 5">
    <name type="scientific">Desmonostoc muscorum LEGE 12446</name>
    <dbReference type="NCBI Taxonomy" id="1828758"/>
    <lineage>
        <taxon>Bacteria</taxon>
        <taxon>Bacillati</taxon>
        <taxon>Cyanobacteriota</taxon>
        <taxon>Cyanophyceae</taxon>
        <taxon>Nostocales</taxon>
        <taxon>Nostocaceae</taxon>
        <taxon>Desmonostoc</taxon>
    </lineage>
</organism>
<dbReference type="SMART" id="SM00448">
    <property type="entry name" value="REC"/>
    <property type="match status" value="1"/>
</dbReference>
<feature type="domain" description="Response regulatory" evidence="2">
    <location>
        <begin position="95"/>
        <end position="211"/>
    </location>
</feature>
<dbReference type="PROSITE" id="PS50110">
    <property type="entry name" value="RESPONSE_REGULATORY"/>
    <property type="match status" value="1"/>
</dbReference>
<dbReference type="RefSeq" id="WP_190883702.1">
    <property type="nucleotide sequence ID" value="NZ_JADEXS020000001.1"/>
</dbReference>
<dbReference type="Gene3D" id="1.10.3210.10">
    <property type="entry name" value="Hypothetical protein af1432"/>
    <property type="match status" value="1"/>
</dbReference>
<dbReference type="InterPro" id="IPR037522">
    <property type="entry name" value="HD_GYP_dom"/>
</dbReference>
<dbReference type="PANTHER" id="PTHR45228">
    <property type="entry name" value="CYCLIC DI-GMP PHOSPHODIESTERASE TM_0186-RELATED"/>
    <property type="match status" value="1"/>
</dbReference>
<dbReference type="Pfam" id="PF13487">
    <property type="entry name" value="HD_5"/>
    <property type="match status" value="1"/>
</dbReference>
<feature type="domain" description="HD-GYP" evidence="3">
    <location>
        <begin position="219"/>
        <end position="415"/>
    </location>
</feature>
<evidence type="ECO:0000259" key="2">
    <source>
        <dbReference type="PROSITE" id="PS50110"/>
    </source>
</evidence>
<dbReference type="Gene3D" id="3.40.50.2300">
    <property type="match status" value="1"/>
</dbReference>
<dbReference type="SMART" id="SM00471">
    <property type="entry name" value="HDc"/>
    <property type="match status" value="1"/>
</dbReference>
<reference evidence="4" key="1">
    <citation type="submission" date="2020-10" db="EMBL/GenBank/DDBJ databases">
        <authorList>
            <person name="Castelo-Branco R."/>
            <person name="Eusebio N."/>
            <person name="Adriana R."/>
            <person name="Vieira A."/>
            <person name="Brugerolle De Fraissinette N."/>
            <person name="Rezende De Castro R."/>
            <person name="Schneider M.P."/>
            <person name="Vasconcelos V."/>
            <person name="Leao P.N."/>
        </authorList>
    </citation>
    <scope>NUCLEOTIDE SEQUENCE</scope>
    <source>
        <strain evidence="4">LEGE 12446</strain>
    </source>
</reference>
<dbReference type="AlphaFoldDB" id="A0A8J6ZKF3"/>